<gene>
    <name evidence="2" type="ORF">LCGC14_3138940</name>
</gene>
<protein>
    <submittedName>
        <fullName evidence="2">Uncharacterized protein</fullName>
    </submittedName>
</protein>
<dbReference type="AlphaFoldDB" id="A0A0F8WLF3"/>
<dbReference type="EMBL" id="LAZR01068751">
    <property type="protein sequence ID" value="KKK49055.1"/>
    <property type="molecule type" value="Genomic_DNA"/>
</dbReference>
<keyword evidence="1" id="KW-1133">Transmembrane helix</keyword>
<keyword evidence="1" id="KW-0812">Transmembrane</keyword>
<name>A0A0F8WLF3_9ZZZZ</name>
<comment type="caution">
    <text evidence="2">The sequence shown here is derived from an EMBL/GenBank/DDBJ whole genome shotgun (WGS) entry which is preliminary data.</text>
</comment>
<keyword evidence="1" id="KW-0472">Membrane</keyword>
<organism evidence="2">
    <name type="scientific">marine sediment metagenome</name>
    <dbReference type="NCBI Taxonomy" id="412755"/>
    <lineage>
        <taxon>unclassified sequences</taxon>
        <taxon>metagenomes</taxon>
        <taxon>ecological metagenomes</taxon>
    </lineage>
</organism>
<feature type="non-terminal residue" evidence="2">
    <location>
        <position position="1"/>
    </location>
</feature>
<feature type="transmembrane region" description="Helical" evidence="1">
    <location>
        <begin position="182"/>
        <end position="199"/>
    </location>
</feature>
<sequence length="210" mass="23266">DPMLHDDTNLIPWPSFFFAALKRRRDFAIYFALAIIVLIAILYSFGYLFLVPTSVLVFAVIAAVVADSKLTRPVVVYHHDSGGNVFEDHQKWWVEDAMTWPDEFKLDHSGKRVLWIDGLDTDNPIAFNPWLAPVPSGEEDEKGEPLIPVTGSRVAATRAKAKAVSKIMKYTDPTPGEKLRQGLMVGVLAIALIAILMAANRSAEIMGFVA</sequence>
<proteinExistence type="predicted"/>
<feature type="transmembrane region" description="Helical" evidence="1">
    <location>
        <begin position="27"/>
        <end position="43"/>
    </location>
</feature>
<evidence type="ECO:0000313" key="2">
    <source>
        <dbReference type="EMBL" id="KKK49055.1"/>
    </source>
</evidence>
<evidence type="ECO:0000256" key="1">
    <source>
        <dbReference type="SAM" id="Phobius"/>
    </source>
</evidence>
<reference evidence="2" key="1">
    <citation type="journal article" date="2015" name="Nature">
        <title>Complex archaea that bridge the gap between prokaryotes and eukaryotes.</title>
        <authorList>
            <person name="Spang A."/>
            <person name="Saw J.H."/>
            <person name="Jorgensen S.L."/>
            <person name="Zaremba-Niedzwiedzka K."/>
            <person name="Martijn J."/>
            <person name="Lind A.E."/>
            <person name="van Eijk R."/>
            <person name="Schleper C."/>
            <person name="Guy L."/>
            <person name="Ettema T.J."/>
        </authorList>
    </citation>
    <scope>NUCLEOTIDE SEQUENCE</scope>
</reference>
<accession>A0A0F8WLF3</accession>